<gene>
    <name evidence="1" type="ORF">Tco_0989573</name>
</gene>
<evidence type="ECO:0000313" key="1">
    <source>
        <dbReference type="EMBL" id="GJT54519.1"/>
    </source>
</evidence>
<accession>A0ABQ5EUP3</accession>
<organism evidence="1 2">
    <name type="scientific">Tanacetum coccineum</name>
    <dbReference type="NCBI Taxonomy" id="301880"/>
    <lineage>
        <taxon>Eukaryota</taxon>
        <taxon>Viridiplantae</taxon>
        <taxon>Streptophyta</taxon>
        <taxon>Embryophyta</taxon>
        <taxon>Tracheophyta</taxon>
        <taxon>Spermatophyta</taxon>
        <taxon>Magnoliopsida</taxon>
        <taxon>eudicotyledons</taxon>
        <taxon>Gunneridae</taxon>
        <taxon>Pentapetalae</taxon>
        <taxon>asterids</taxon>
        <taxon>campanulids</taxon>
        <taxon>Asterales</taxon>
        <taxon>Asteraceae</taxon>
        <taxon>Asteroideae</taxon>
        <taxon>Anthemideae</taxon>
        <taxon>Anthemidinae</taxon>
        <taxon>Tanacetum</taxon>
    </lineage>
</organism>
<dbReference type="Proteomes" id="UP001151760">
    <property type="component" value="Unassembled WGS sequence"/>
</dbReference>
<reference evidence="1" key="2">
    <citation type="submission" date="2022-01" db="EMBL/GenBank/DDBJ databases">
        <authorList>
            <person name="Yamashiro T."/>
            <person name="Shiraishi A."/>
            <person name="Satake H."/>
            <person name="Nakayama K."/>
        </authorList>
    </citation>
    <scope>NUCLEOTIDE SEQUENCE</scope>
</reference>
<keyword evidence="2" id="KW-1185">Reference proteome</keyword>
<sequence length="111" mass="12776">MDSVICTRNDTAPMEFDGNLGTNHNLKCEENIALPPRDQRHSFLRFDGLEYTDADIADFEGRLGKIYDRGVHRVFVFYFEGLMEEMDEGLSIRMLIEHTDAQGQIIFTSRA</sequence>
<evidence type="ECO:0000313" key="2">
    <source>
        <dbReference type="Proteomes" id="UP001151760"/>
    </source>
</evidence>
<name>A0ABQ5EUP3_9ASTR</name>
<dbReference type="EMBL" id="BQNB010016678">
    <property type="protein sequence ID" value="GJT54519.1"/>
    <property type="molecule type" value="Genomic_DNA"/>
</dbReference>
<reference evidence="1" key="1">
    <citation type="journal article" date="2022" name="Int. J. Mol. Sci.">
        <title>Draft Genome of Tanacetum Coccineum: Genomic Comparison of Closely Related Tanacetum-Family Plants.</title>
        <authorList>
            <person name="Yamashiro T."/>
            <person name="Shiraishi A."/>
            <person name="Nakayama K."/>
            <person name="Satake H."/>
        </authorList>
    </citation>
    <scope>NUCLEOTIDE SEQUENCE</scope>
</reference>
<comment type="caution">
    <text evidence="1">The sequence shown here is derived from an EMBL/GenBank/DDBJ whole genome shotgun (WGS) entry which is preliminary data.</text>
</comment>
<proteinExistence type="predicted"/>
<protein>
    <submittedName>
        <fullName evidence="1">Uncharacterized protein</fullName>
    </submittedName>
</protein>